<proteinExistence type="predicted"/>
<organism evidence="2 3">
    <name type="scientific">Clostridium botulinum</name>
    <dbReference type="NCBI Taxonomy" id="1491"/>
    <lineage>
        <taxon>Bacteria</taxon>
        <taxon>Bacillati</taxon>
        <taxon>Bacillota</taxon>
        <taxon>Clostridia</taxon>
        <taxon>Eubacteriales</taxon>
        <taxon>Clostridiaceae</taxon>
        <taxon>Clostridium</taxon>
    </lineage>
</organism>
<dbReference type="RefSeq" id="WP_003372007.1">
    <property type="nucleotide sequence ID" value="NZ_JACBBA010000001.1"/>
</dbReference>
<sequence length="935" mass="108295">MINYILPKYDNYRKWIREAREHDIQWKDIEYANKGNEKGLNKFLEIQNEINWWELINSIEWKEIVKQEKNSEEMTKEAEFMEGYSMILDKNQDNAVTVPKDRKSAWVLYKNHLLEQGFKEKVVEEIERSSIKILKRLSSNTVNSGPIKGLVIGNVQSGKTSNMAALMAMAADWGWNMFIVLSGTIENLRQQTQTRLLNDLNFPGNLIWRGIEHPAKKTSLGQRTQDLHFEDDSSERYFTVCLKNTGRLRKLIQWLQSDLNKQKQMKILVIDDEADQAGINTADITNNERRTINNLIVNMVSGKNEKSEEINSHYQAMNYIGYTATPYANILNEHGEESLYPKNFVSALGVSKEYFGPQQIFGVDNGDYDGMNIVRIIDHQNLERIKDIHDGVVADIPDSLKNAICWFLCGTASMRLWNYKKPISMLVHSSQKQDHHQYIADSIQMWLNLNNVEDICKRCEEVWNYETNEFTFENFREQYSHYDRTDEEINRYPNFTEIEPEIRALLNKITNIPLGSEDELEYHNGIHICIDNCSKNGVNDEGMYVRLAYPDSKRMPEPAPDFIVIGGATLSRGLTIEGLISTYFLRSVGQADTLMQMGRWFGYRKGYELLPRLWITSKTKQQFEFLSELDQDLRDEIKYMDSVGIKPENYGPKVKNTPKFSFIRITAKNRMQSALPSEMDYTGASMQTYLFYDNKERLTHNINIVASFINSLGKPESRENKNKHAKNNLLWRNIKFTEIHKMLELYKFPDRLKSFNDVKSMCEWIGKVTEEGKLTNWNVIVAGNKNDKYGYWKLEYGKINIVSRTQKEKLPGLVNIGVLSDPMDIISDIVLDDKDEEFIERINNCKSKEVRILRNGNMSGLDMTPQLIIYRVCGSSKASDKAKNRYDLNLEDDIVGLCINIPGGRRGTNYVETVSIHIKNNIFDDQGDLEGTNEN</sequence>
<reference evidence="2 3" key="1">
    <citation type="submission" date="2019-04" db="EMBL/GenBank/DDBJ databases">
        <title>Genome sequencing of Clostridium botulinum Groups I-IV and Clostridium butyricum.</title>
        <authorList>
            <person name="Brunt J."/>
            <person name="Van Vliet A.H.M."/>
            <person name="Stringer S.C."/>
            <person name="Carter A.T."/>
            <person name="Peck M.W."/>
        </authorList>
    </citation>
    <scope>NUCLEOTIDE SEQUENCE [LARGE SCALE GENOMIC DNA]</scope>
    <source>
        <strain evidence="2 3">BL81</strain>
    </source>
</reference>
<evidence type="ECO:0000259" key="1">
    <source>
        <dbReference type="Pfam" id="PF10593"/>
    </source>
</evidence>
<accession>A0A6B4JK55</accession>
<protein>
    <submittedName>
        <fullName evidence="2">Endonuclease</fullName>
    </submittedName>
</protein>
<dbReference type="Pfam" id="PF10593">
    <property type="entry name" value="Z1"/>
    <property type="match status" value="1"/>
</dbReference>
<gene>
    <name evidence="2" type="ORF">FDG31_01905</name>
</gene>
<dbReference type="SUPFAM" id="SSF52540">
    <property type="entry name" value="P-loop containing nucleoside triphosphate hydrolases"/>
    <property type="match status" value="1"/>
</dbReference>
<keyword evidence="2" id="KW-0540">Nuclease</keyword>
<dbReference type="AlphaFoldDB" id="A0A6B4JK55"/>
<feature type="domain" description="Putative endonuclease Z1" evidence="1">
    <location>
        <begin position="399"/>
        <end position="658"/>
    </location>
</feature>
<dbReference type="GO" id="GO:0004519">
    <property type="term" value="F:endonuclease activity"/>
    <property type="evidence" value="ECO:0007669"/>
    <property type="project" value="UniProtKB-KW"/>
</dbReference>
<dbReference type="InterPro" id="IPR018310">
    <property type="entry name" value="Put_endonuclease_Z1-dom"/>
</dbReference>
<comment type="caution">
    <text evidence="2">The sequence shown here is derived from an EMBL/GenBank/DDBJ whole genome shotgun (WGS) entry which is preliminary data.</text>
</comment>
<evidence type="ECO:0000313" key="3">
    <source>
        <dbReference type="Proteomes" id="UP000486903"/>
    </source>
</evidence>
<evidence type="ECO:0000313" key="2">
    <source>
        <dbReference type="EMBL" id="NFV24936.1"/>
    </source>
</evidence>
<dbReference type="Proteomes" id="UP000486903">
    <property type="component" value="Unassembled WGS sequence"/>
</dbReference>
<dbReference type="EMBL" id="SXFB01000001">
    <property type="protein sequence ID" value="NFV24936.1"/>
    <property type="molecule type" value="Genomic_DNA"/>
</dbReference>
<dbReference type="InterPro" id="IPR027417">
    <property type="entry name" value="P-loop_NTPase"/>
</dbReference>
<name>A0A6B4JK55_CLOBO</name>
<keyword evidence="2" id="KW-0255">Endonuclease</keyword>
<keyword evidence="2" id="KW-0378">Hydrolase</keyword>